<comment type="caution">
    <text evidence="1">The sequence shown here is derived from an EMBL/GenBank/DDBJ whole genome shotgun (WGS) entry which is preliminary data.</text>
</comment>
<accession>A0A4V2NW85</accession>
<dbReference type="Proteomes" id="UP000295244">
    <property type="component" value="Unassembled WGS sequence"/>
</dbReference>
<dbReference type="RefSeq" id="WP_132691459.1">
    <property type="nucleotide sequence ID" value="NZ_SKBU01000016.1"/>
</dbReference>
<keyword evidence="2" id="KW-1185">Reference proteome</keyword>
<protein>
    <submittedName>
        <fullName evidence="1">DUF1156 domain-containing protein</fullName>
    </submittedName>
</protein>
<dbReference type="SUPFAM" id="SSF53335">
    <property type="entry name" value="S-adenosyl-L-methionine-dependent methyltransferases"/>
    <property type="match status" value="1"/>
</dbReference>
<organism evidence="1 2">
    <name type="scientific">Rubrobacter taiwanensis</name>
    <dbReference type="NCBI Taxonomy" id="185139"/>
    <lineage>
        <taxon>Bacteria</taxon>
        <taxon>Bacillati</taxon>
        <taxon>Actinomycetota</taxon>
        <taxon>Rubrobacteria</taxon>
        <taxon>Rubrobacterales</taxon>
        <taxon>Rubrobacteraceae</taxon>
        <taxon>Rubrobacter</taxon>
    </lineage>
</organism>
<sequence length="704" mass="77906">MNGGRTTMLDAGSLPVEELARIAAREGRRPRPIYGAHRWFARRFGSAFRALLTAAALPEEGDFWTAYYEGVDRYWRGRTVLDPFVGGGTSVVEARRLGAEVTGVDVDAVACAITRFETQAALHPDLEPALEMLAREVGGRLAPYYRTRTPEGERTVLHYFWVQVVRCAGCGEEFEAHPHHRLAYEAEGSRQWVFCPSCHAVRELPREEDELRCGGCGITAPIEAGPVRFGRVRCPGCGYRERLIDVAARTGRPPQWRLFALETLEADPEPGRPVPLFRRRFRTATEEDYGRFAAARRALGERAAPDGSLPWVPSRSIPRAGRADDRLLRYGYERYSELFNARQLLHLSLLAEAIGGIRGPEREGLALAFSDHLTTSCMMAHYAFGWRRLAPLFSVRAFRHVTRPVEINPWLDGTGRGTFPNAVRQVQRAIEFARQPKEPLLEGGFRKVRDRPSAAPARILHADSRDLSVLPGESVDLVLTDPPYLDNVAYSELSDFFLPWMQLLGLTPAGDGPTGFEHDLSAAGRCPRAVEEYGRSLAESFREISRVLKRNGRLVFTYQHRTAGAWHALACAMAAASLRPLQVFPLLGNGDRGPHNHAGASRWDAVFVAVRGEGGPPALPPVLSSAQLERAREHCARWTERLSGTGEFREADRRNFLRACLVAGALGCFPAPEGGHSMPLGAALEQVPGLFDLEKGKEADAAAR</sequence>
<dbReference type="GO" id="GO:0008168">
    <property type="term" value="F:methyltransferase activity"/>
    <property type="evidence" value="ECO:0007669"/>
    <property type="project" value="InterPro"/>
</dbReference>
<dbReference type="AlphaFoldDB" id="A0A4V2NW85"/>
<dbReference type="GO" id="GO:0032259">
    <property type="term" value="P:methylation"/>
    <property type="evidence" value="ECO:0007669"/>
    <property type="project" value="InterPro"/>
</dbReference>
<dbReference type="PROSITE" id="PS00092">
    <property type="entry name" value="N6_MTASE"/>
    <property type="match status" value="1"/>
</dbReference>
<reference evidence="1 2" key="1">
    <citation type="submission" date="2019-03" db="EMBL/GenBank/DDBJ databases">
        <title>Whole genome sequence of a novel Rubrobacter taiwanensis strain, isolated from Yellowstone National Park.</title>
        <authorList>
            <person name="Freed S."/>
            <person name="Ramaley R.F."/>
            <person name="Kyndt J.A."/>
        </authorList>
    </citation>
    <scope>NUCLEOTIDE SEQUENCE [LARGE SCALE GENOMIC DNA]</scope>
    <source>
        <strain evidence="1 2">Yellowstone</strain>
    </source>
</reference>
<dbReference type="InterPro" id="IPR029063">
    <property type="entry name" value="SAM-dependent_MTases_sf"/>
</dbReference>
<proteinExistence type="predicted"/>
<dbReference type="GO" id="GO:0003676">
    <property type="term" value="F:nucleic acid binding"/>
    <property type="evidence" value="ECO:0007669"/>
    <property type="project" value="InterPro"/>
</dbReference>
<dbReference type="InterPro" id="IPR002052">
    <property type="entry name" value="DNA_methylase_N6_adenine_CS"/>
</dbReference>
<dbReference type="Gene3D" id="3.40.50.150">
    <property type="entry name" value="Vaccinia Virus protein VP39"/>
    <property type="match status" value="2"/>
</dbReference>
<evidence type="ECO:0000313" key="2">
    <source>
        <dbReference type="Proteomes" id="UP000295244"/>
    </source>
</evidence>
<evidence type="ECO:0000313" key="1">
    <source>
        <dbReference type="EMBL" id="TCJ16432.1"/>
    </source>
</evidence>
<dbReference type="OrthoDB" id="3197274at2"/>
<dbReference type="CDD" id="cd02440">
    <property type="entry name" value="AdoMet_MTases"/>
    <property type="match status" value="1"/>
</dbReference>
<dbReference type="EMBL" id="SKBU01000016">
    <property type="protein sequence ID" value="TCJ16432.1"/>
    <property type="molecule type" value="Genomic_DNA"/>
</dbReference>
<gene>
    <name evidence="1" type="ORF">E0L93_09930</name>
</gene>
<name>A0A4V2NW85_9ACTN</name>